<evidence type="ECO:0000313" key="30">
    <source>
        <dbReference type="RefSeq" id="XP_013404056.1"/>
    </source>
</evidence>
<evidence type="ECO:0000256" key="5">
    <source>
        <dbReference type="ARBA" id="ARBA00004552"/>
    </source>
</evidence>
<dbReference type="PROSITE" id="PS50902">
    <property type="entry name" value="FLAVODOXIN_LIKE"/>
    <property type="match status" value="1"/>
</dbReference>
<dbReference type="GO" id="GO:0042383">
    <property type="term" value="C:sarcolemma"/>
    <property type="evidence" value="ECO:0007669"/>
    <property type="project" value="UniProtKB-SubCell"/>
</dbReference>
<dbReference type="FunCoup" id="A0A1S3J1C2">
    <property type="interactions" value="279"/>
</dbReference>
<evidence type="ECO:0000256" key="4">
    <source>
        <dbReference type="ARBA" id="ARBA00004468"/>
    </source>
</evidence>
<evidence type="ECO:0000256" key="3">
    <source>
        <dbReference type="ARBA" id="ARBA00001974"/>
    </source>
</evidence>
<dbReference type="OrthoDB" id="1688044at2759"/>
<dbReference type="InterPro" id="IPR003097">
    <property type="entry name" value="CysJ-like_FAD-binding"/>
</dbReference>
<keyword evidence="8" id="KW-0349">Heme</keyword>
<dbReference type="PRINTS" id="PR00371">
    <property type="entry name" value="FPNCR"/>
</dbReference>
<evidence type="ECO:0000259" key="28">
    <source>
        <dbReference type="PROSITE" id="PS51384"/>
    </source>
</evidence>
<keyword evidence="13" id="KW-0832">Ubl conjugation</keyword>
<dbReference type="KEGG" id="lak:106169208"/>
<dbReference type="GO" id="GO:0046872">
    <property type="term" value="F:metal ion binding"/>
    <property type="evidence" value="ECO:0007669"/>
    <property type="project" value="UniProtKB-KW"/>
</dbReference>
<dbReference type="SMART" id="SM00228">
    <property type="entry name" value="PDZ"/>
    <property type="match status" value="1"/>
</dbReference>
<evidence type="ECO:0000259" key="26">
    <source>
        <dbReference type="PROSITE" id="PS50106"/>
    </source>
</evidence>
<dbReference type="InterPro" id="IPR036034">
    <property type="entry name" value="PDZ_sf"/>
</dbReference>
<dbReference type="FunFam" id="3.90.440.10:FF:000001">
    <property type="entry name" value="Endothelial nitric oxide synthase"/>
    <property type="match status" value="1"/>
</dbReference>
<feature type="region of interest" description="Disordered" evidence="25">
    <location>
        <begin position="327"/>
        <end position="348"/>
    </location>
</feature>
<keyword evidence="17" id="KW-0408">Iron</keyword>
<dbReference type="GO" id="GO:0005516">
    <property type="term" value="F:calmodulin binding"/>
    <property type="evidence" value="ECO:0007669"/>
    <property type="project" value="UniProtKB-KW"/>
</dbReference>
<comment type="cofactor">
    <cofactor evidence="1">
        <name>FMN</name>
        <dbReference type="ChEBI" id="CHEBI:58210"/>
    </cofactor>
</comment>
<evidence type="ECO:0000256" key="17">
    <source>
        <dbReference type="ARBA" id="ARBA00023004"/>
    </source>
</evidence>
<dbReference type="Gene3D" id="3.40.50.80">
    <property type="entry name" value="Nucleotide-binding domain of ferredoxin-NADP reductase (FNR) module"/>
    <property type="match status" value="1"/>
</dbReference>
<dbReference type="InterPro" id="IPR001094">
    <property type="entry name" value="Flavdoxin-like"/>
</dbReference>
<dbReference type="InterPro" id="IPR029039">
    <property type="entry name" value="Flavoprotein-like_sf"/>
</dbReference>
<dbReference type="SUPFAM" id="SSF56512">
    <property type="entry name" value="Nitric oxide (NO) synthase oxygenase domain"/>
    <property type="match status" value="1"/>
</dbReference>
<dbReference type="InterPro" id="IPR004030">
    <property type="entry name" value="NOS_N"/>
</dbReference>
<dbReference type="GO" id="GO:0010181">
    <property type="term" value="F:FMN binding"/>
    <property type="evidence" value="ECO:0007669"/>
    <property type="project" value="InterPro"/>
</dbReference>
<dbReference type="InterPro" id="IPR023173">
    <property type="entry name" value="NADPH_Cyt_P450_Rdtase_alpha"/>
</dbReference>
<evidence type="ECO:0000256" key="25">
    <source>
        <dbReference type="SAM" id="MobiDB-lite"/>
    </source>
</evidence>
<name>A0A1S3J1C2_LINAN</name>
<comment type="cofactor">
    <cofactor evidence="2">
        <name>heme b</name>
        <dbReference type="ChEBI" id="CHEBI:60344"/>
    </cofactor>
</comment>
<evidence type="ECO:0000256" key="6">
    <source>
        <dbReference type="ARBA" id="ARBA00006267"/>
    </source>
</evidence>
<dbReference type="Pfam" id="PF00175">
    <property type="entry name" value="NAD_binding_1"/>
    <property type="match status" value="1"/>
</dbReference>
<dbReference type="PANTHER" id="PTHR43410">
    <property type="entry name" value="NITRIC OXIDE SYNTHASE OXYGENASE"/>
    <property type="match status" value="1"/>
</dbReference>
<comment type="similarity">
    <text evidence="6">Belongs to the NOS family.</text>
</comment>
<dbReference type="GO" id="GO:0043197">
    <property type="term" value="C:dendritic spine"/>
    <property type="evidence" value="ECO:0007669"/>
    <property type="project" value="UniProtKB-SubCell"/>
</dbReference>
<dbReference type="Pfam" id="PF00667">
    <property type="entry name" value="FAD_binding_1"/>
    <property type="match status" value="1"/>
</dbReference>
<keyword evidence="12" id="KW-0274">FAD</keyword>
<evidence type="ECO:0000256" key="15">
    <source>
        <dbReference type="ARBA" id="ARBA00022860"/>
    </source>
</evidence>
<reference evidence="30" key="1">
    <citation type="submission" date="2025-08" db="UniProtKB">
        <authorList>
            <consortium name="RefSeq"/>
        </authorList>
    </citation>
    <scope>IDENTIFICATION</scope>
    <source>
        <tissue evidence="30">Gonads</tissue>
    </source>
</reference>
<dbReference type="InterPro" id="IPR017938">
    <property type="entry name" value="Riboflavin_synthase-like_b-brl"/>
</dbReference>
<dbReference type="PANTHER" id="PTHR43410:SF1">
    <property type="entry name" value="NITRIC OXIDE SYNTHASE"/>
    <property type="match status" value="1"/>
</dbReference>
<dbReference type="InterPro" id="IPR001433">
    <property type="entry name" value="OxRdtase_FAD/NAD-bd"/>
</dbReference>
<evidence type="ECO:0000256" key="12">
    <source>
        <dbReference type="ARBA" id="ARBA00022827"/>
    </source>
</evidence>
<dbReference type="FunFam" id="1.20.990.10:FF:000002">
    <property type="entry name" value="Nitric oxide synthase"/>
    <property type="match status" value="1"/>
</dbReference>
<sequence length="1487" mass="165383">MTSPINLGTAQVDLVKDPRTGFGAIVRSTSQKPGLEVSGLLKGGAADNSGKVQLGDTITSIQGVDITHLQYSAAVDVLQKFPINKPLRLTMNKYAGLGSEEEPKAVAIRTPIGQHSPLRRLSAGINMRSPSHLAIRRDLSIQVLPDQENRQQRDSDSVTPDFEVGAAKERGTFLQRFSVLESFRKISERVQSVVFGSSRCQRTARACDCSFKTCMKSKDTDSTTGQELSLVQLEQNGVEKGNPKSTHSAHGVVPHTNINSAVSQNSCSSKPRDTRPEARPLCTRQPLDALGTVVEEGRGLPPNDAPGNAAVALESEVRMADEDGRIKNGRSRKMSNSSEVNGHAGSCPVIRPPVPVTLLNIATGVSTEDTLHQQAVQRGVDCSSEKCHGSSMFPKRSMRLGTEPRDLAEVKRQASELVDLYYASIKRTNTPAHKARRDEVMASLDNTGTYELTSQELTFGAKTAWRNAPRCIGRIQWSKLQVFDARHVRTTTGMYQSICDHIRYGTNNGVIRSAITIFPPRTDGCHDFRVWNPLLIGYACYKQPDGSVIGDPANAAITEVCMKLGWKGKGGRFDVLPLVLSANGEDPELFEIPEDLILQVKLTHPKYPWFAELGLQWFALPAVASLMFDCGGIEFTACPFNGWYMGTEIATRDLCDQSRYNIIKEVADRMCLHTGTPVTLWKDQALVEVNIAVLHSFQEAGVTIVDHHTAAETFMHHMRREVATRGGCPGDWVWIVPPMSGSLTPVFHQEMVCYKLRPSYEYQEAPWITHKWKNRQIAQVERKSKEKKEKKKIRFRDIARAIRFTSNMMTTALTRRIKCTVLFATETGKSEIFARSLSGIFNKAFDTRLVCMEDYDVVELEHETLLLIVTSTFGSGDPPDNGKTFAEALDGMVRSLPEEMFRTGENVKKITHSQSIQDIGGALPLENIRFSVFALGSRAYPDYCGFGHYLDGILYQLGGERVLKMADGDALCGQDDAFRQWSNQVLQASCQQFCIDDGLYKEVTQSSDLQGHSWQEGVFRLVTSEGLDSPDADGELCKGLSAIHGKTLAPYRITERRNLQGNNSGRRTLFLRLQSDKDHVITHVPGDHLSVSPANSESTVNEILARLDDCPDPDRTVAVEEFKPCSEPWGPIGKWVRYKRLPPCSVRTAITWYLDVTTPPVPKLLANLSCFATDASEKAKLEELAKDENAYDDWKHETAPTIPYILQKFPSIRLPASFLLTQLPLLMPRFYSISSSPELHKGEVHLTVAVVEYRTKGGAVRKGVCSSWFDTMAIGCVVPAYVRPAPRFHLPADRSLPVIMVGPGTGIAPFRGFWQQRYVERQRDNSNNFGDMHLYFGCRQKSHDKLYHEEISRMRLGGALSKAFVALSREPGIPKMYVQDLLRENKAEVYRDIVEKGGHFYVCGDISMAADVNRTIKTILIESGMTEDDAVSYLKQMSRNGRYHEDIFGVTLRTSEVTAIKRQISLQILRTPSDASSTSSLMDIPEV</sequence>
<dbReference type="InterPro" id="IPR008254">
    <property type="entry name" value="Flavodoxin/NO_synth"/>
</dbReference>
<dbReference type="GO" id="GO:0004517">
    <property type="term" value="F:nitric-oxide synthase activity"/>
    <property type="evidence" value="ECO:0007669"/>
    <property type="project" value="UniProtKB-EC"/>
</dbReference>
<dbReference type="InParanoid" id="A0A1S3J1C2"/>
<comment type="cofactor">
    <cofactor evidence="3">
        <name>FAD</name>
        <dbReference type="ChEBI" id="CHEBI:57692"/>
    </cofactor>
</comment>
<dbReference type="Gene3D" id="1.20.990.10">
    <property type="entry name" value="NADPH-cytochrome p450 Reductase, Chain A, domain 3"/>
    <property type="match status" value="1"/>
</dbReference>
<dbReference type="Gene3D" id="2.30.42.10">
    <property type="match status" value="1"/>
</dbReference>
<dbReference type="InterPro" id="IPR044943">
    <property type="entry name" value="NOS_dom_1"/>
</dbReference>
<dbReference type="PROSITE" id="PS60001">
    <property type="entry name" value="NOS"/>
    <property type="match status" value="1"/>
</dbReference>
<keyword evidence="10" id="KW-0288">FMN</keyword>
<evidence type="ECO:0000256" key="11">
    <source>
        <dbReference type="ARBA" id="ARBA00022723"/>
    </source>
</evidence>
<dbReference type="CDD" id="cd00795">
    <property type="entry name" value="NOS_oxygenase_euk"/>
    <property type="match status" value="1"/>
</dbReference>
<dbReference type="STRING" id="7574.A0A1S3J1C2"/>
<dbReference type="InterPro" id="IPR039261">
    <property type="entry name" value="FNR_nucleotide-bd"/>
</dbReference>
<keyword evidence="11" id="KW-0479">Metal-binding</keyword>
<dbReference type="InterPro" id="IPR017927">
    <property type="entry name" value="FAD-bd_FR_type"/>
</dbReference>
<feature type="compositionally biased region" description="Polar residues" evidence="25">
    <location>
        <begin position="256"/>
        <end position="269"/>
    </location>
</feature>
<dbReference type="Proteomes" id="UP000085678">
    <property type="component" value="Unplaced"/>
</dbReference>
<keyword evidence="9" id="KW-0285">Flavoprotein</keyword>
<feature type="domain" description="PDZ" evidence="26">
    <location>
        <begin position="11"/>
        <end position="93"/>
    </location>
</feature>
<evidence type="ECO:0000256" key="21">
    <source>
        <dbReference type="ARBA" id="ARBA00031374"/>
    </source>
</evidence>
<evidence type="ECO:0000259" key="27">
    <source>
        <dbReference type="PROSITE" id="PS50902"/>
    </source>
</evidence>
<dbReference type="Gene3D" id="3.90.1230.10">
    <property type="entry name" value="Nitric Oxide Synthase, Chain A, domain 3"/>
    <property type="match status" value="1"/>
</dbReference>
<dbReference type="InterPro" id="IPR001709">
    <property type="entry name" value="Flavoprot_Pyr_Nucl_cyt_Rdtase"/>
</dbReference>
<gene>
    <name evidence="30" type="primary">LOC106169208</name>
</gene>
<evidence type="ECO:0000313" key="29">
    <source>
        <dbReference type="Proteomes" id="UP000085678"/>
    </source>
</evidence>
<evidence type="ECO:0000256" key="1">
    <source>
        <dbReference type="ARBA" id="ARBA00001917"/>
    </source>
</evidence>
<evidence type="ECO:0000256" key="14">
    <source>
        <dbReference type="ARBA" id="ARBA00022857"/>
    </source>
</evidence>
<dbReference type="GO" id="GO:1903522">
    <property type="term" value="P:regulation of blood circulation"/>
    <property type="evidence" value="ECO:0007669"/>
    <property type="project" value="UniProtKB-ARBA"/>
</dbReference>
<dbReference type="EC" id="1.14.13.39" evidence="7"/>
<dbReference type="Pfam" id="PF02898">
    <property type="entry name" value="NO_synthase"/>
    <property type="match status" value="1"/>
</dbReference>
<evidence type="ECO:0000256" key="13">
    <source>
        <dbReference type="ARBA" id="ARBA00022843"/>
    </source>
</evidence>
<comment type="subcellular location">
    <subcellularLocation>
        <location evidence="4">Cell membrane</location>
        <location evidence="4">Sarcolemma</location>
        <topology evidence="4">Peripheral membrane protein</topology>
    </subcellularLocation>
    <subcellularLocation>
        <location evidence="5">Cell projection</location>
        <location evidence="5">Dendritic spine</location>
    </subcellularLocation>
</comment>
<dbReference type="SUPFAM" id="SSF63380">
    <property type="entry name" value="Riboflavin synthase domain-like"/>
    <property type="match status" value="1"/>
</dbReference>
<evidence type="ECO:0000256" key="18">
    <source>
        <dbReference type="ARBA" id="ARBA00029794"/>
    </source>
</evidence>
<dbReference type="InterPro" id="IPR044940">
    <property type="entry name" value="NOS_dom_2"/>
</dbReference>
<dbReference type="Gene3D" id="3.40.50.360">
    <property type="match status" value="1"/>
</dbReference>
<dbReference type="SUPFAM" id="SSF52343">
    <property type="entry name" value="Ferredoxin reductase-like, C-terminal NADP-linked domain"/>
    <property type="match status" value="1"/>
</dbReference>
<accession>A0A1S3J1C2</accession>
<dbReference type="SUPFAM" id="SSF50156">
    <property type="entry name" value="PDZ domain-like"/>
    <property type="match status" value="1"/>
</dbReference>
<evidence type="ECO:0000256" key="19">
    <source>
        <dbReference type="ARBA" id="ARBA00029891"/>
    </source>
</evidence>
<evidence type="ECO:0000256" key="8">
    <source>
        <dbReference type="ARBA" id="ARBA00022617"/>
    </source>
</evidence>
<feature type="region of interest" description="Disordered" evidence="25">
    <location>
        <begin position="238"/>
        <end position="287"/>
    </location>
</feature>
<dbReference type="PROSITE" id="PS51384">
    <property type="entry name" value="FAD_FR"/>
    <property type="match status" value="1"/>
</dbReference>
<evidence type="ECO:0000256" key="22">
    <source>
        <dbReference type="ARBA" id="ARBA00032538"/>
    </source>
</evidence>
<dbReference type="Gene3D" id="3.90.440.10">
    <property type="entry name" value="Nitric Oxide Synthase,Heme Domain,Chain A domain 2"/>
    <property type="match status" value="1"/>
</dbReference>
<keyword evidence="15" id="KW-0112">Calmodulin-binding</keyword>
<dbReference type="InterPro" id="IPR036119">
    <property type="entry name" value="NOS_N_sf"/>
</dbReference>
<dbReference type="FunFam" id="3.40.50.80:FF:000003">
    <property type="entry name" value="Nitric oxide synthase"/>
    <property type="match status" value="1"/>
</dbReference>
<keyword evidence="16" id="KW-0560">Oxidoreductase</keyword>
<dbReference type="Gene3D" id="3.90.340.10">
    <property type="entry name" value="Nitric Oxide Synthase, Chain A, domain 1"/>
    <property type="match status" value="1"/>
</dbReference>
<dbReference type="Pfam" id="PF00595">
    <property type="entry name" value="PDZ"/>
    <property type="match status" value="1"/>
</dbReference>
<feature type="domain" description="Flavodoxin-like" evidence="27">
    <location>
        <begin position="819"/>
        <end position="986"/>
    </location>
</feature>
<organism evidence="29 30">
    <name type="scientific">Lingula anatina</name>
    <name type="common">Brachiopod</name>
    <name type="synonym">Lingula unguis</name>
    <dbReference type="NCBI Taxonomy" id="7574"/>
    <lineage>
        <taxon>Eukaryota</taxon>
        <taxon>Metazoa</taxon>
        <taxon>Spiralia</taxon>
        <taxon>Lophotrochozoa</taxon>
        <taxon>Brachiopoda</taxon>
        <taxon>Linguliformea</taxon>
        <taxon>Lingulata</taxon>
        <taxon>Lingulida</taxon>
        <taxon>Linguloidea</taxon>
        <taxon>Lingulidae</taxon>
        <taxon>Lingula</taxon>
    </lineage>
</organism>
<dbReference type="InterPro" id="IPR001478">
    <property type="entry name" value="PDZ"/>
</dbReference>
<evidence type="ECO:0000256" key="24">
    <source>
        <dbReference type="ARBA" id="ARBA00035474"/>
    </source>
</evidence>
<proteinExistence type="inferred from homology"/>
<dbReference type="GO" id="GO:0006809">
    <property type="term" value="P:nitric oxide biosynthetic process"/>
    <property type="evidence" value="ECO:0007669"/>
    <property type="project" value="InterPro"/>
</dbReference>
<evidence type="ECO:0000256" key="9">
    <source>
        <dbReference type="ARBA" id="ARBA00022630"/>
    </source>
</evidence>
<protein>
    <recommendedName>
        <fullName evidence="23">Nitric oxide synthase 1</fullName>
        <ecNumber evidence="7">1.14.13.39</ecNumber>
    </recommendedName>
    <alternativeName>
        <fullName evidence="18">Constitutive NOS</fullName>
    </alternativeName>
    <alternativeName>
        <fullName evidence="20">NC-NOS</fullName>
    </alternativeName>
    <alternativeName>
        <fullName evidence="19">NOS type I</fullName>
    </alternativeName>
    <alternativeName>
        <fullName evidence="21">Neuronal NOS</fullName>
    </alternativeName>
    <alternativeName>
        <fullName evidence="24">Nitric oxide synthase, brain</fullName>
    </alternativeName>
    <alternativeName>
        <fullName evidence="22">Peptidyl-cysteine S-nitrosylase NOS1</fullName>
    </alternativeName>
</protein>
<dbReference type="GeneID" id="106169208"/>
<evidence type="ECO:0000256" key="2">
    <source>
        <dbReference type="ARBA" id="ARBA00001970"/>
    </source>
</evidence>
<evidence type="ECO:0000256" key="10">
    <source>
        <dbReference type="ARBA" id="ARBA00022643"/>
    </source>
</evidence>
<evidence type="ECO:0000256" key="23">
    <source>
        <dbReference type="ARBA" id="ARBA00035211"/>
    </source>
</evidence>
<keyword evidence="14" id="KW-0521">NADP</keyword>
<evidence type="ECO:0000256" key="7">
    <source>
        <dbReference type="ARBA" id="ARBA00012989"/>
    </source>
</evidence>
<evidence type="ECO:0000256" key="16">
    <source>
        <dbReference type="ARBA" id="ARBA00023002"/>
    </source>
</evidence>
<keyword evidence="29" id="KW-1185">Reference proteome</keyword>
<evidence type="ECO:0000256" key="20">
    <source>
        <dbReference type="ARBA" id="ARBA00031302"/>
    </source>
</evidence>
<dbReference type="Pfam" id="PF00258">
    <property type="entry name" value="Flavodoxin_1"/>
    <property type="match status" value="1"/>
</dbReference>
<dbReference type="InterPro" id="IPR044944">
    <property type="entry name" value="NOS_dom_3"/>
</dbReference>
<dbReference type="Gene3D" id="2.40.30.10">
    <property type="entry name" value="Translation factors"/>
    <property type="match status" value="1"/>
</dbReference>
<feature type="domain" description="FAD-binding FR-type" evidence="28">
    <location>
        <begin position="1046"/>
        <end position="1291"/>
    </location>
</feature>
<dbReference type="RefSeq" id="XP_013404056.1">
    <property type="nucleotide sequence ID" value="XM_013548602.2"/>
</dbReference>
<dbReference type="PROSITE" id="PS50106">
    <property type="entry name" value="PDZ"/>
    <property type="match status" value="1"/>
</dbReference>
<dbReference type="SUPFAM" id="SSF52218">
    <property type="entry name" value="Flavoproteins"/>
    <property type="match status" value="1"/>
</dbReference>
<dbReference type="InterPro" id="IPR050607">
    <property type="entry name" value="NOS"/>
</dbReference>
<dbReference type="PRINTS" id="PR00369">
    <property type="entry name" value="FLAVODOXIN"/>
</dbReference>